<name>A0A0L6TZ41_9FIRM</name>
<evidence type="ECO:0000313" key="1">
    <source>
        <dbReference type="EMBL" id="KNZ41541.1"/>
    </source>
</evidence>
<dbReference type="PANTHER" id="PTHR39450">
    <property type="entry name" value="MOLYBDOPTERIN OXIDOREDUCTASE, 4FE-4S CLUSTER-BINDING SUBUNIT"/>
    <property type="match status" value="1"/>
</dbReference>
<dbReference type="Proteomes" id="UP000036873">
    <property type="component" value="Unassembled WGS sequence"/>
</dbReference>
<dbReference type="InterPro" id="IPR012460">
    <property type="entry name" value="DUF1667"/>
</dbReference>
<dbReference type="SUPFAM" id="SSF160148">
    <property type="entry name" value="CPE0013-like"/>
    <property type="match status" value="1"/>
</dbReference>
<proteinExistence type="predicted"/>
<reference evidence="2" key="1">
    <citation type="submission" date="2015-07" db="EMBL/GenBank/DDBJ databases">
        <title>Draft genome sequence of Acetobacterium bakii DSM 8293, a potential psychrophilic chemical producer through syngas fermentation.</title>
        <authorList>
            <person name="Song Y."/>
            <person name="Hwang S."/>
            <person name="Cho B.-K."/>
        </authorList>
    </citation>
    <scope>NUCLEOTIDE SEQUENCE [LARGE SCALE GENOMIC DNA]</scope>
    <source>
        <strain evidence="2">DSM 8239</strain>
    </source>
</reference>
<accession>A0A0L6TZ41</accession>
<protein>
    <submittedName>
        <fullName evidence="1">Transcriptional regulator</fullName>
    </submittedName>
</protein>
<dbReference type="OrthoDB" id="9811531at2"/>
<dbReference type="PANTHER" id="PTHR39450:SF1">
    <property type="entry name" value="DUF1667 DOMAIN-CONTAINING PROTEIN"/>
    <property type="match status" value="1"/>
</dbReference>
<dbReference type="RefSeq" id="WP_050740475.1">
    <property type="nucleotide sequence ID" value="NZ_LGYO01000027.1"/>
</dbReference>
<dbReference type="AlphaFoldDB" id="A0A0L6TZ41"/>
<dbReference type="Gene3D" id="3.10.530.10">
    <property type="entry name" value="CPE0013-like"/>
    <property type="match status" value="1"/>
</dbReference>
<evidence type="ECO:0000313" key="2">
    <source>
        <dbReference type="Proteomes" id="UP000036873"/>
    </source>
</evidence>
<dbReference type="Pfam" id="PF07892">
    <property type="entry name" value="DUF1667"/>
    <property type="match status" value="1"/>
</dbReference>
<sequence length="126" mass="13896">MERNMLCCTTCPSECVITVTKQGKDTLSIEGYTCKRGLKFAQKELTAPERTLTSTMIMMLGQQEFLIPVKSAQPIPKRSMVAAMNEIKRSKLQHACKRGDVLISDICGSGVDIVACKSIKEKNHAC</sequence>
<dbReference type="EMBL" id="LGYO01000027">
    <property type="protein sequence ID" value="KNZ41541.1"/>
    <property type="molecule type" value="Genomic_DNA"/>
</dbReference>
<gene>
    <name evidence="1" type="ORF">AKG39_11145</name>
</gene>
<keyword evidence="2" id="KW-1185">Reference proteome</keyword>
<organism evidence="1 2">
    <name type="scientific">Acetobacterium bakii</name>
    <dbReference type="NCBI Taxonomy" id="52689"/>
    <lineage>
        <taxon>Bacteria</taxon>
        <taxon>Bacillati</taxon>
        <taxon>Bacillota</taxon>
        <taxon>Clostridia</taxon>
        <taxon>Eubacteriales</taxon>
        <taxon>Eubacteriaceae</taxon>
        <taxon>Acetobacterium</taxon>
    </lineage>
</organism>
<comment type="caution">
    <text evidence="1">The sequence shown here is derived from an EMBL/GenBank/DDBJ whole genome shotgun (WGS) entry which is preliminary data.</text>
</comment>
<dbReference type="InterPro" id="IPR036593">
    <property type="entry name" value="CPE0013-like_sf"/>
</dbReference>
<dbReference type="STRING" id="52689.AKG39_11145"/>